<evidence type="ECO:0000313" key="3">
    <source>
        <dbReference type="Proteomes" id="UP000317366"/>
    </source>
</evidence>
<dbReference type="EMBL" id="VBOU01000058">
    <property type="protein sequence ID" value="TMQ54702.1"/>
    <property type="molecule type" value="Genomic_DNA"/>
</dbReference>
<organism evidence="2 3">
    <name type="scientific">Eiseniibacteriota bacterium</name>
    <dbReference type="NCBI Taxonomy" id="2212470"/>
    <lineage>
        <taxon>Bacteria</taxon>
        <taxon>Candidatus Eiseniibacteriota</taxon>
    </lineage>
</organism>
<evidence type="ECO:0000313" key="1">
    <source>
        <dbReference type="EMBL" id="TMQ54702.1"/>
    </source>
</evidence>
<name>A0A538TLY1_UNCEI</name>
<gene>
    <name evidence="1" type="ORF">E6K74_05270</name>
    <name evidence="2" type="ORF">E6K77_03670</name>
</gene>
<dbReference type="EMBL" id="VBOX01000033">
    <property type="protein sequence ID" value="TMQ64605.1"/>
    <property type="molecule type" value="Genomic_DNA"/>
</dbReference>
<accession>A0A538TLY1</accession>
<dbReference type="AlphaFoldDB" id="A0A538TLY1"/>
<dbReference type="Proteomes" id="UP000319829">
    <property type="component" value="Unassembled WGS sequence"/>
</dbReference>
<sequence length="271" mass="29247">MTVTVTGAPQGTSLRVVRVQGGTTVAALAGVISRSAGPNDYNITWEAVDSEGLTSRSQSVISVSPPATGKIGVKVRQLIRQRYEFGIPSKDVRDLGAASLPYILEVLRDTTDQKYWPNAVVAAGMLGLPQVFDSLHAFIWSRFGGGVARDAFTALCRAQAVLGSVAPARPEVIDYLIAGADPAYWVNLPWHYWTYSPDGYLGVVMAGRSIYGLSIIADGRAVEALNALSQAPLDADRRVYVKEAIERQQLVLQKGWMAVREEVQRKSAGGQ</sequence>
<reference evidence="3 4" key="1">
    <citation type="journal article" date="2019" name="Nat. Microbiol.">
        <title>Mediterranean grassland soil C-N compound turnover is dependent on rainfall and depth, and is mediated by genomically divergent microorganisms.</title>
        <authorList>
            <person name="Diamond S."/>
            <person name="Andeer P.F."/>
            <person name="Li Z."/>
            <person name="Crits-Christoph A."/>
            <person name="Burstein D."/>
            <person name="Anantharaman K."/>
            <person name="Lane K.R."/>
            <person name="Thomas B.C."/>
            <person name="Pan C."/>
            <person name="Northen T.R."/>
            <person name="Banfield J.F."/>
        </authorList>
    </citation>
    <scope>NUCLEOTIDE SEQUENCE [LARGE SCALE GENOMIC DNA]</scope>
    <source>
        <strain evidence="1">WS_4</strain>
        <strain evidence="2">WS_7</strain>
    </source>
</reference>
<comment type="caution">
    <text evidence="2">The sequence shown here is derived from an EMBL/GenBank/DDBJ whole genome shotgun (WGS) entry which is preliminary data.</text>
</comment>
<evidence type="ECO:0000313" key="2">
    <source>
        <dbReference type="EMBL" id="TMQ64605.1"/>
    </source>
</evidence>
<dbReference type="Proteomes" id="UP000317366">
    <property type="component" value="Unassembled WGS sequence"/>
</dbReference>
<proteinExistence type="predicted"/>
<protein>
    <submittedName>
        <fullName evidence="2">Uncharacterized protein</fullName>
    </submittedName>
</protein>
<evidence type="ECO:0000313" key="4">
    <source>
        <dbReference type="Proteomes" id="UP000319829"/>
    </source>
</evidence>